<feature type="chain" id="PRO_5016264367" evidence="1">
    <location>
        <begin position="23"/>
        <end position="555"/>
    </location>
</feature>
<organism evidence="2 3">
    <name type="scientific">Arcicella aurantiaca</name>
    <dbReference type="NCBI Taxonomy" id="591202"/>
    <lineage>
        <taxon>Bacteria</taxon>
        <taxon>Pseudomonadati</taxon>
        <taxon>Bacteroidota</taxon>
        <taxon>Cytophagia</taxon>
        <taxon>Cytophagales</taxon>
        <taxon>Flectobacillaceae</taxon>
        <taxon>Arcicella</taxon>
    </lineage>
</organism>
<dbReference type="InterPro" id="IPR026950">
    <property type="entry name" value="Caps_assemb_Wzi"/>
</dbReference>
<evidence type="ECO:0000313" key="2">
    <source>
        <dbReference type="EMBL" id="PWK22399.1"/>
    </source>
</evidence>
<keyword evidence="1" id="KW-0732">Signal</keyword>
<name>A0A316DYT0_9BACT</name>
<dbReference type="InterPro" id="IPR038636">
    <property type="entry name" value="Wzi_sf"/>
</dbReference>
<dbReference type="RefSeq" id="WP_109744157.1">
    <property type="nucleotide sequence ID" value="NZ_QGGO01000020.1"/>
</dbReference>
<evidence type="ECO:0000313" key="3">
    <source>
        <dbReference type="Proteomes" id="UP000245489"/>
    </source>
</evidence>
<feature type="signal peptide" evidence="1">
    <location>
        <begin position="1"/>
        <end position="22"/>
    </location>
</feature>
<keyword evidence="3" id="KW-1185">Reference proteome</keyword>
<dbReference type="Gene3D" id="2.40.160.130">
    <property type="entry name" value="Capsule assembly protein Wzi"/>
    <property type="match status" value="1"/>
</dbReference>
<protein>
    <submittedName>
        <fullName evidence="2">Capsule assembly protein Wzi</fullName>
    </submittedName>
</protein>
<dbReference type="Pfam" id="PF14052">
    <property type="entry name" value="Caps_assemb_Wzi"/>
    <property type="match status" value="1"/>
</dbReference>
<proteinExistence type="predicted"/>
<accession>A0A316DYT0</accession>
<evidence type="ECO:0000256" key="1">
    <source>
        <dbReference type="SAM" id="SignalP"/>
    </source>
</evidence>
<sequence length="555" mass="63988">MNFKYFQFCVIVLLLNSLVASSQVVYEPTYHGVYSFLSRIAQRGIIEYDDIINPLPRTYIVQKLEELVNESSKLTKLERNELVFYLKEYKLERMLLDSNMVISERSYILKKGENDRFRFMAFQNKNFTINAQPIAGYSFSSLNQNITSHYWNGARIHGYIGKNFGFSFDFRDNTESGLQVDKNRDFSPLKGIIAVGTNNNVIAYNEFNGMLSYNWKWGVFSAGKDELTWGYGDGGKIVLSNKAPTFPLIRLDIRPTKWLRFNYVHGWLNSNLIDSTKIFYTGVGTPPQISFRQKFFVNHSLIFTASKKLSLALGESAIYSDELKFVYFVPILFYRAIDHYLGGTTQTNSISNSQFFLQLSSRNLLIKNTHFYFAWFIDEFSLSGTLLSGNRVRNQTAYTIGLSINNFPLKNLSILTEYTKVRPFTYSNYVSAQSYQSNNYNLGHWIGGNADQWNNKISYRIKRGWEINLQSQFVRKGKMGTGLEQQNENGTPFLDGGIVKLIKEYKFNTKYEIIHDLFFSAEMKNISLETPSITNPSENTISNNNIFSCSLNYGF</sequence>
<dbReference type="Proteomes" id="UP000245489">
    <property type="component" value="Unassembled WGS sequence"/>
</dbReference>
<dbReference type="OrthoDB" id="9815228at2"/>
<comment type="caution">
    <text evidence="2">The sequence shown here is derived from an EMBL/GenBank/DDBJ whole genome shotgun (WGS) entry which is preliminary data.</text>
</comment>
<dbReference type="AlphaFoldDB" id="A0A316DYT0"/>
<gene>
    <name evidence="2" type="ORF">LV89_03464</name>
</gene>
<reference evidence="2 3" key="1">
    <citation type="submission" date="2018-05" db="EMBL/GenBank/DDBJ databases">
        <title>Genomic Encyclopedia of Archaeal and Bacterial Type Strains, Phase II (KMG-II): from individual species to whole genera.</title>
        <authorList>
            <person name="Goeker M."/>
        </authorList>
    </citation>
    <scope>NUCLEOTIDE SEQUENCE [LARGE SCALE GENOMIC DNA]</scope>
    <source>
        <strain evidence="2 3">DSM 22214</strain>
    </source>
</reference>
<dbReference type="EMBL" id="QGGO01000020">
    <property type="protein sequence ID" value="PWK22399.1"/>
    <property type="molecule type" value="Genomic_DNA"/>
</dbReference>